<evidence type="ECO:0000256" key="1">
    <source>
        <dbReference type="SAM" id="Phobius"/>
    </source>
</evidence>
<keyword evidence="1" id="KW-1133">Transmembrane helix</keyword>
<proteinExistence type="predicted"/>
<keyword evidence="1" id="KW-0812">Transmembrane</keyword>
<keyword evidence="1" id="KW-0472">Membrane</keyword>
<dbReference type="AlphaFoldDB" id="A0A7K0ELH7"/>
<protein>
    <submittedName>
        <fullName evidence="2">Uncharacterized protein</fullName>
    </submittedName>
</protein>
<reference evidence="2 3" key="1">
    <citation type="journal article" date="2018" name="Antonie Van Leeuwenhoek">
        <title>Larkinella terrae sp. nov., isolated from soil on Jeju Island, South Korea.</title>
        <authorList>
            <person name="Ten L.N."/>
            <person name="Jeon J."/>
            <person name="Park S.J."/>
            <person name="Park S."/>
            <person name="Lee S.Y."/>
            <person name="Kim M.K."/>
            <person name="Jung H.Y."/>
        </authorList>
    </citation>
    <scope>NUCLEOTIDE SEQUENCE [LARGE SCALE GENOMIC DNA]</scope>
    <source>
        <strain evidence="2 3">KCTC 52001</strain>
    </source>
</reference>
<organism evidence="2 3">
    <name type="scientific">Larkinella terrae</name>
    <dbReference type="NCBI Taxonomy" id="2025311"/>
    <lineage>
        <taxon>Bacteria</taxon>
        <taxon>Pseudomonadati</taxon>
        <taxon>Bacteroidota</taxon>
        <taxon>Cytophagia</taxon>
        <taxon>Cytophagales</taxon>
        <taxon>Spirosomataceae</taxon>
        <taxon>Larkinella</taxon>
    </lineage>
</organism>
<evidence type="ECO:0000313" key="3">
    <source>
        <dbReference type="Proteomes" id="UP000441754"/>
    </source>
</evidence>
<name>A0A7K0ELH7_9BACT</name>
<feature type="transmembrane region" description="Helical" evidence="1">
    <location>
        <begin position="7"/>
        <end position="26"/>
    </location>
</feature>
<comment type="caution">
    <text evidence="2">The sequence shown here is derived from an EMBL/GenBank/DDBJ whole genome shotgun (WGS) entry which is preliminary data.</text>
</comment>
<dbReference type="OrthoDB" id="961624at2"/>
<accession>A0A7K0ELH7</accession>
<evidence type="ECO:0000313" key="2">
    <source>
        <dbReference type="EMBL" id="MRS62562.1"/>
    </source>
</evidence>
<dbReference type="EMBL" id="WJXZ01000009">
    <property type="protein sequence ID" value="MRS62562.1"/>
    <property type="molecule type" value="Genomic_DNA"/>
</dbReference>
<gene>
    <name evidence="2" type="ORF">GJJ30_14765</name>
</gene>
<dbReference type="RefSeq" id="WP_154175945.1">
    <property type="nucleotide sequence ID" value="NZ_WJXZ01000009.1"/>
</dbReference>
<sequence>MKFYRTILQLICLLLMGWMAGFLAGLPDAPWPELAVKGVTVEASSVREMTDHLTDGLPRLLVHEAIVAPTVSHPIPLLFFCIIPTVWVLVNCARLTRLQRIACYFFAYFRRLFGHSIAINAP</sequence>
<feature type="transmembrane region" description="Helical" evidence="1">
    <location>
        <begin position="71"/>
        <end position="90"/>
    </location>
</feature>
<keyword evidence="3" id="KW-1185">Reference proteome</keyword>
<dbReference type="Proteomes" id="UP000441754">
    <property type="component" value="Unassembled WGS sequence"/>
</dbReference>